<dbReference type="SUPFAM" id="SSF53756">
    <property type="entry name" value="UDP-Glycosyltransferase/glycogen phosphorylase"/>
    <property type="match status" value="1"/>
</dbReference>
<dbReference type="GO" id="GO:0016740">
    <property type="term" value="F:transferase activity"/>
    <property type="evidence" value="ECO:0007669"/>
    <property type="project" value="UniProtKB-KW"/>
</dbReference>
<comment type="caution">
    <text evidence="3">The sequence shown here is derived from an EMBL/GenBank/DDBJ whole genome shotgun (WGS) entry which is preliminary data.</text>
</comment>
<dbReference type="RefSeq" id="WP_187491150.1">
    <property type="nucleotide sequence ID" value="NZ_BMIT01000009.1"/>
</dbReference>
<evidence type="ECO:0000259" key="1">
    <source>
        <dbReference type="Pfam" id="PF00534"/>
    </source>
</evidence>
<dbReference type="InterPro" id="IPR028098">
    <property type="entry name" value="Glyco_trans_4-like_N"/>
</dbReference>
<dbReference type="PANTHER" id="PTHR12526">
    <property type="entry name" value="GLYCOSYLTRANSFERASE"/>
    <property type="match status" value="1"/>
</dbReference>
<dbReference type="PANTHER" id="PTHR12526:SF638">
    <property type="entry name" value="SPORE COAT PROTEIN SA"/>
    <property type="match status" value="1"/>
</dbReference>
<dbReference type="EMBL" id="BMIT01000009">
    <property type="protein sequence ID" value="GGF00177.1"/>
    <property type="molecule type" value="Genomic_DNA"/>
</dbReference>
<feature type="domain" description="Glycosyltransferase subfamily 4-like N-terminal" evidence="2">
    <location>
        <begin position="19"/>
        <end position="157"/>
    </location>
</feature>
<keyword evidence="4" id="KW-1185">Reference proteome</keyword>
<proteinExistence type="predicted"/>
<keyword evidence="3" id="KW-0808">Transferase</keyword>
<evidence type="ECO:0000259" key="2">
    <source>
        <dbReference type="Pfam" id="PF13477"/>
    </source>
</evidence>
<dbReference type="CDD" id="cd03808">
    <property type="entry name" value="GT4_CapM-like"/>
    <property type="match status" value="1"/>
</dbReference>
<organism evidence="3 4">
    <name type="scientific">Pseudoalteromonas gelatinilytica</name>
    <dbReference type="NCBI Taxonomy" id="1703256"/>
    <lineage>
        <taxon>Bacteria</taxon>
        <taxon>Pseudomonadati</taxon>
        <taxon>Pseudomonadota</taxon>
        <taxon>Gammaproteobacteria</taxon>
        <taxon>Alteromonadales</taxon>
        <taxon>Pseudoalteromonadaceae</taxon>
        <taxon>Pseudoalteromonas</taxon>
    </lineage>
</organism>
<name>A0ABQ1TNW4_9GAMM</name>
<dbReference type="Gene3D" id="3.40.50.2000">
    <property type="entry name" value="Glycogen Phosphorylase B"/>
    <property type="match status" value="2"/>
</dbReference>
<accession>A0ABQ1TNW4</accession>
<dbReference type="Proteomes" id="UP000638462">
    <property type="component" value="Unassembled WGS sequence"/>
</dbReference>
<reference evidence="4" key="1">
    <citation type="journal article" date="2019" name="Int. J. Syst. Evol. Microbiol.">
        <title>The Global Catalogue of Microorganisms (GCM) 10K type strain sequencing project: providing services to taxonomists for standard genome sequencing and annotation.</title>
        <authorList>
            <consortium name="The Broad Institute Genomics Platform"/>
            <consortium name="The Broad Institute Genome Sequencing Center for Infectious Disease"/>
            <person name="Wu L."/>
            <person name="Ma J."/>
        </authorList>
    </citation>
    <scope>NUCLEOTIDE SEQUENCE [LARGE SCALE GENOMIC DNA]</scope>
    <source>
        <strain evidence="4">CGMCC 1.15394</strain>
    </source>
</reference>
<dbReference type="Pfam" id="PF13477">
    <property type="entry name" value="Glyco_trans_4_2"/>
    <property type="match status" value="1"/>
</dbReference>
<feature type="domain" description="Glycosyl transferase family 1" evidence="1">
    <location>
        <begin position="207"/>
        <end position="368"/>
    </location>
</feature>
<protein>
    <submittedName>
        <fullName evidence="3">Glycosyl transferase family 1</fullName>
    </submittedName>
</protein>
<sequence>MKSLVYLGEYNNARVSKVKLLFVVNVDWFFISHRLPIALKAQQQGFKVTIACRFTSHKAELKNMGFEVIELPFNRSGGGFFAELKTIKLLKDTIVKVKPDVVHAVTIKPVLYAGLALKMMKKKIPFVAAISGLGYVFTANTLRAKVTKIIASLFYKVSLSHPLKTVIFQNSSDEAILTEVTGLTVQDKTLIKGSGADLSVYNFTPEIEDGHISVVMACRLLKEKGVYEFVNASKLVKDKYPNSKFVLVGSPDIENPNTVKQSEIDSWVADGIIEYLGQRNDIPDIFSSSNIVCLPSYYGEGVPKVLIEAAACGRAIVTTTNPGCRDAIIDNQTGLAVPPRNADSLAKAIIKLIENPNQRRAMGTAARDFAVEQFDVKQVVNKHIKIYQDLIERAAN</sequence>
<dbReference type="Pfam" id="PF00534">
    <property type="entry name" value="Glycos_transf_1"/>
    <property type="match status" value="1"/>
</dbReference>
<evidence type="ECO:0000313" key="4">
    <source>
        <dbReference type="Proteomes" id="UP000638462"/>
    </source>
</evidence>
<dbReference type="InterPro" id="IPR001296">
    <property type="entry name" value="Glyco_trans_1"/>
</dbReference>
<evidence type="ECO:0000313" key="3">
    <source>
        <dbReference type="EMBL" id="GGF00177.1"/>
    </source>
</evidence>
<gene>
    <name evidence="3" type="ORF">GCM10008027_26320</name>
</gene>